<evidence type="ECO:0000313" key="7">
    <source>
        <dbReference type="Proteomes" id="UP000807469"/>
    </source>
</evidence>
<dbReference type="GO" id="GO:0008270">
    <property type="term" value="F:zinc ion binding"/>
    <property type="evidence" value="ECO:0007669"/>
    <property type="project" value="UniProtKB-KW"/>
</dbReference>
<keyword evidence="2" id="KW-0479">Metal-binding</keyword>
<evidence type="ECO:0000256" key="1">
    <source>
        <dbReference type="ARBA" id="ARBA00004123"/>
    </source>
</evidence>
<evidence type="ECO:0000256" key="3">
    <source>
        <dbReference type="ARBA" id="ARBA00022771"/>
    </source>
</evidence>
<comment type="subcellular location">
    <subcellularLocation>
        <location evidence="1">Nucleus</location>
    </subcellularLocation>
</comment>
<keyword evidence="4" id="KW-0862">Zinc</keyword>
<feature type="non-terminal residue" evidence="6">
    <location>
        <position position="67"/>
    </location>
</feature>
<dbReference type="InterPro" id="IPR052035">
    <property type="entry name" value="ZnF_BED_domain_contain"/>
</dbReference>
<evidence type="ECO:0000256" key="5">
    <source>
        <dbReference type="ARBA" id="ARBA00023242"/>
    </source>
</evidence>
<reference evidence="6" key="1">
    <citation type="submission" date="2020-11" db="EMBL/GenBank/DDBJ databases">
        <authorList>
            <consortium name="DOE Joint Genome Institute"/>
            <person name="Ahrendt S."/>
            <person name="Riley R."/>
            <person name="Andreopoulos W."/>
            <person name="Labutti K."/>
            <person name="Pangilinan J."/>
            <person name="Ruiz-Duenas F.J."/>
            <person name="Barrasa J.M."/>
            <person name="Sanchez-Garcia M."/>
            <person name="Camarero S."/>
            <person name="Miyauchi S."/>
            <person name="Serrano A."/>
            <person name="Linde D."/>
            <person name="Babiker R."/>
            <person name="Drula E."/>
            <person name="Ayuso-Fernandez I."/>
            <person name="Pacheco R."/>
            <person name="Padilla G."/>
            <person name="Ferreira P."/>
            <person name="Barriuso J."/>
            <person name="Kellner H."/>
            <person name="Castanera R."/>
            <person name="Alfaro M."/>
            <person name="Ramirez L."/>
            <person name="Pisabarro A.G."/>
            <person name="Kuo A."/>
            <person name="Tritt A."/>
            <person name="Lipzen A."/>
            <person name="He G."/>
            <person name="Yan M."/>
            <person name="Ng V."/>
            <person name="Cullen D."/>
            <person name="Martin F."/>
            <person name="Rosso M.-N."/>
            <person name="Henrissat B."/>
            <person name="Hibbett D."/>
            <person name="Martinez A.T."/>
            <person name="Grigoriev I.V."/>
        </authorList>
    </citation>
    <scope>NUCLEOTIDE SEQUENCE</scope>
    <source>
        <strain evidence="6">CIRM-BRFM 674</strain>
    </source>
</reference>
<gene>
    <name evidence="6" type="ORF">BDN70DRAFT_781954</name>
</gene>
<organism evidence="6 7">
    <name type="scientific">Pholiota conissans</name>
    <dbReference type="NCBI Taxonomy" id="109636"/>
    <lineage>
        <taxon>Eukaryota</taxon>
        <taxon>Fungi</taxon>
        <taxon>Dikarya</taxon>
        <taxon>Basidiomycota</taxon>
        <taxon>Agaricomycotina</taxon>
        <taxon>Agaricomycetes</taxon>
        <taxon>Agaricomycetidae</taxon>
        <taxon>Agaricales</taxon>
        <taxon>Agaricineae</taxon>
        <taxon>Strophariaceae</taxon>
        <taxon>Pholiota</taxon>
    </lineage>
</organism>
<protein>
    <submittedName>
        <fullName evidence="6">Uncharacterized protein</fullName>
    </submittedName>
</protein>
<accession>A0A9P6CM46</accession>
<dbReference type="EMBL" id="MU155703">
    <property type="protein sequence ID" value="KAF9471352.1"/>
    <property type="molecule type" value="Genomic_DNA"/>
</dbReference>
<evidence type="ECO:0000256" key="2">
    <source>
        <dbReference type="ARBA" id="ARBA00022723"/>
    </source>
</evidence>
<dbReference type="AlphaFoldDB" id="A0A9P6CM46"/>
<dbReference type="PANTHER" id="PTHR46481:SF10">
    <property type="entry name" value="ZINC FINGER BED DOMAIN-CONTAINING PROTEIN 39"/>
    <property type="match status" value="1"/>
</dbReference>
<dbReference type="OrthoDB" id="1607513at2759"/>
<name>A0A9P6CM46_9AGAR</name>
<dbReference type="Proteomes" id="UP000807469">
    <property type="component" value="Unassembled WGS sequence"/>
</dbReference>
<keyword evidence="5" id="KW-0539">Nucleus</keyword>
<evidence type="ECO:0000256" key="4">
    <source>
        <dbReference type="ARBA" id="ARBA00022833"/>
    </source>
</evidence>
<keyword evidence="3" id="KW-0863">Zinc-finger</keyword>
<comment type="caution">
    <text evidence="6">The sequence shown here is derived from an EMBL/GenBank/DDBJ whole genome shotgun (WGS) entry which is preliminary data.</text>
</comment>
<evidence type="ECO:0000313" key="6">
    <source>
        <dbReference type="EMBL" id="KAF9471352.1"/>
    </source>
</evidence>
<dbReference type="PANTHER" id="PTHR46481">
    <property type="entry name" value="ZINC FINGER BED DOMAIN-CONTAINING PROTEIN 4"/>
    <property type="match status" value="1"/>
</dbReference>
<proteinExistence type="predicted"/>
<keyword evidence="7" id="KW-1185">Reference proteome</keyword>
<feature type="non-terminal residue" evidence="6">
    <location>
        <position position="1"/>
    </location>
</feature>
<sequence length="67" mass="7764">LQDSDIPHRTKITRVIFESYHREWKKLLGELQGAEGRISFTSELWSDILLRSFMAVTAHFVSKDKSG</sequence>
<dbReference type="GO" id="GO:0005634">
    <property type="term" value="C:nucleus"/>
    <property type="evidence" value="ECO:0007669"/>
    <property type="project" value="UniProtKB-SubCell"/>
</dbReference>